<reference evidence="4" key="2">
    <citation type="submission" date="2016-01" db="EMBL/GenBank/DDBJ databases">
        <title>First complete genome sequence of a species in the genus Microterricola, an extremophilic cold active enzyme producing strain ERGS5:02 isolated from Sikkim Himalaya.</title>
        <authorList>
            <person name="Kumar R."/>
            <person name="Singh D."/>
            <person name="Swarnkar M.K."/>
        </authorList>
    </citation>
    <scope>NUCLEOTIDE SEQUENCE [LARGE SCALE GENOMIC DNA]</scope>
    <source>
        <strain evidence="4">ERGS5:02</strain>
    </source>
</reference>
<reference evidence="3 4" key="1">
    <citation type="journal article" date="2016" name="J. Biotechnol.">
        <title>First complete genome sequence of a species in the genus Microterricola, an extremophilic cold active enzyme producing bacterial strain ERGS5:02 isolated from Sikkim Himalaya.</title>
        <authorList>
            <person name="Himanshu"/>
            <person name="Swarnkar M.K."/>
            <person name="Singh D."/>
            <person name="Kumar R."/>
        </authorList>
    </citation>
    <scope>NUCLEOTIDE SEQUENCE [LARGE SCALE GENOMIC DNA]</scope>
    <source>
        <strain evidence="3 4">ERGS5:02</strain>
    </source>
</reference>
<sequence>MSLLVGYTATPAGEDALALGVRLARSRGTGLDLVIVLHSDERPTIVPTDLGYERHLSELAGGWLLEARAMVPEDVPVQTHLVYAHSFADGLLETAEALGSEMIVVGAARHGLLGRFTIGSVASSLLHVSHVPVALAPEGTRNGRMDRPLTRITCAIGTRAGAEALLEESIKLASSGGVPLRLISLVGVDLPGGHDDPEVLRKGAAHAEAAAEHARATLNENTEVTTEVASGQSIEEAVTRVDWDDDDIVIVGSSRLAQPRRLFLGSTAAKMLHELSVPMVVVPRDAATTIVGE</sequence>
<proteinExistence type="inferred from homology"/>
<dbReference type="KEGG" id="mvd:AWU67_13110"/>
<evidence type="ECO:0000313" key="4">
    <source>
        <dbReference type="Proteomes" id="UP000058305"/>
    </source>
</evidence>
<protein>
    <recommendedName>
        <fullName evidence="2">UspA domain-containing protein</fullName>
    </recommendedName>
</protein>
<dbReference type="RefSeq" id="WP_067229880.1">
    <property type="nucleotide sequence ID" value="NZ_CP014145.1"/>
</dbReference>
<dbReference type="PANTHER" id="PTHR46268:SF6">
    <property type="entry name" value="UNIVERSAL STRESS PROTEIN UP12"/>
    <property type="match status" value="1"/>
</dbReference>
<dbReference type="SUPFAM" id="SSF52402">
    <property type="entry name" value="Adenine nucleotide alpha hydrolases-like"/>
    <property type="match status" value="2"/>
</dbReference>
<dbReference type="OrthoDB" id="5242641at2"/>
<dbReference type="CDD" id="cd00293">
    <property type="entry name" value="USP-like"/>
    <property type="match status" value="1"/>
</dbReference>
<accession>A0A0X8E419</accession>
<comment type="similarity">
    <text evidence="1">Belongs to the universal stress protein A family.</text>
</comment>
<dbReference type="EMBL" id="CP014145">
    <property type="protein sequence ID" value="AMB59648.1"/>
    <property type="molecule type" value="Genomic_DNA"/>
</dbReference>
<evidence type="ECO:0000256" key="1">
    <source>
        <dbReference type="ARBA" id="ARBA00008791"/>
    </source>
</evidence>
<evidence type="ECO:0000313" key="3">
    <source>
        <dbReference type="EMBL" id="AMB59648.1"/>
    </source>
</evidence>
<organism evidence="3 4">
    <name type="scientific">Microterricola viridarii</name>
    <dbReference type="NCBI Taxonomy" id="412690"/>
    <lineage>
        <taxon>Bacteria</taxon>
        <taxon>Bacillati</taxon>
        <taxon>Actinomycetota</taxon>
        <taxon>Actinomycetes</taxon>
        <taxon>Micrococcales</taxon>
        <taxon>Microbacteriaceae</taxon>
        <taxon>Microterricola</taxon>
    </lineage>
</organism>
<dbReference type="Gene3D" id="3.40.50.620">
    <property type="entry name" value="HUPs"/>
    <property type="match status" value="2"/>
</dbReference>
<dbReference type="InterPro" id="IPR014729">
    <property type="entry name" value="Rossmann-like_a/b/a_fold"/>
</dbReference>
<dbReference type="Proteomes" id="UP000058305">
    <property type="component" value="Chromosome"/>
</dbReference>
<feature type="domain" description="UspA" evidence="2">
    <location>
        <begin position="150"/>
        <end position="283"/>
    </location>
</feature>
<dbReference type="Pfam" id="PF00582">
    <property type="entry name" value="Usp"/>
    <property type="match status" value="2"/>
</dbReference>
<evidence type="ECO:0000259" key="2">
    <source>
        <dbReference type="Pfam" id="PF00582"/>
    </source>
</evidence>
<keyword evidence="4" id="KW-1185">Reference proteome</keyword>
<feature type="domain" description="UspA" evidence="2">
    <location>
        <begin position="3"/>
        <end position="136"/>
    </location>
</feature>
<dbReference type="InterPro" id="IPR006016">
    <property type="entry name" value="UspA"/>
</dbReference>
<dbReference type="AlphaFoldDB" id="A0A0X8E419"/>
<name>A0A0X8E419_9MICO</name>
<dbReference type="PANTHER" id="PTHR46268">
    <property type="entry name" value="STRESS RESPONSE PROTEIN NHAX"/>
    <property type="match status" value="1"/>
</dbReference>
<gene>
    <name evidence="3" type="ORF">AWU67_13110</name>
</gene>